<dbReference type="EMBL" id="FOQT01000005">
    <property type="protein sequence ID" value="SFI51876.1"/>
    <property type="molecule type" value="Genomic_DNA"/>
</dbReference>
<proteinExistence type="inferred from homology"/>
<dbReference type="GO" id="GO:0008233">
    <property type="term" value="F:peptidase activity"/>
    <property type="evidence" value="ECO:0007669"/>
    <property type="project" value="UniProtKB-KW"/>
</dbReference>
<name>A0A1I3IVC2_9FLAO</name>
<evidence type="ECO:0000256" key="1">
    <source>
        <dbReference type="ARBA" id="ARBA00023016"/>
    </source>
</evidence>
<dbReference type="InterPro" id="IPR029062">
    <property type="entry name" value="Class_I_gatase-like"/>
</dbReference>
<sequence length="226" mass="24691">MKKILMILTSHSSLINTDSKTGVWLEEFTDPFYDFKDAGFETTLASVKGGEPPIDPTSALTENITASNRRYQDDEILQNQFKTTKKISEVQAADYDALFISGGHGPLFDLSEDAETGKLIIDFYNAGKYVTAVCHGSAAFIAAENHQNGFLKNKNMTCFSNIEEKLVGKTDQVPYLLEDKLNSLGAKIENAIIPFNSNVKLDGFLITGQNPLSAGAAAKELIKKIG</sequence>
<dbReference type="STRING" id="1125876.SAMN05443292_2801"/>
<protein>
    <submittedName>
        <fullName evidence="5">Putative intracellular protease/amidase</fullName>
    </submittedName>
</protein>
<keyword evidence="5" id="KW-0378">Hydrolase</keyword>
<dbReference type="Gene3D" id="3.40.50.880">
    <property type="match status" value="1"/>
</dbReference>
<dbReference type="GO" id="GO:0006508">
    <property type="term" value="P:proteolysis"/>
    <property type="evidence" value="ECO:0007669"/>
    <property type="project" value="UniProtKB-KW"/>
</dbReference>
<dbReference type="RefSeq" id="WP_233741971.1">
    <property type="nucleotide sequence ID" value="NZ_FOQT01000005.1"/>
</dbReference>
<accession>A0A1I3IVC2</accession>
<evidence type="ECO:0000313" key="6">
    <source>
        <dbReference type="Proteomes" id="UP000198931"/>
    </source>
</evidence>
<dbReference type="InterPro" id="IPR002818">
    <property type="entry name" value="DJ-1/PfpI"/>
</dbReference>
<dbReference type="AlphaFoldDB" id="A0A1I3IVC2"/>
<comment type="similarity">
    <text evidence="3">Belongs to the peptidase C56 family. HSP31-like subfamily.</text>
</comment>
<dbReference type="InterPro" id="IPR050325">
    <property type="entry name" value="Prot/Nucl_acid_deglycase"/>
</dbReference>
<keyword evidence="2" id="KW-0456">Lyase</keyword>
<dbReference type="GO" id="GO:0019172">
    <property type="term" value="F:glyoxalase III activity"/>
    <property type="evidence" value="ECO:0007669"/>
    <property type="project" value="TreeGrafter"/>
</dbReference>
<dbReference type="Proteomes" id="UP000198931">
    <property type="component" value="Unassembled WGS sequence"/>
</dbReference>
<feature type="domain" description="DJ-1/PfpI" evidence="4">
    <location>
        <begin position="26"/>
        <end position="223"/>
    </location>
</feature>
<dbReference type="PANTHER" id="PTHR48094:SF11">
    <property type="entry name" value="GLUTATHIONE-INDEPENDENT GLYOXALASE HSP31-RELATED"/>
    <property type="match status" value="1"/>
</dbReference>
<evidence type="ECO:0000313" key="5">
    <source>
        <dbReference type="EMBL" id="SFI51876.1"/>
    </source>
</evidence>
<dbReference type="GO" id="GO:0005737">
    <property type="term" value="C:cytoplasm"/>
    <property type="evidence" value="ECO:0007669"/>
    <property type="project" value="TreeGrafter"/>
</dbReference>
<organism evidence="5 6">
    <name type="scientific">Halpernia frigidisoli</name>
    <dbReference type="NCBI Taxonomy" id="1125876"/>
    <lineage>
        <taxon>Bacteria</taxon>
        <taxon>Pseudomonadati</taxon>
        <taxon>Bacteroidota</taxon>
        <taxon>Flavobacteriia</taxon>
        <taxon>Flavobacteriales</taxon>
        <taxon>Weeksellaceae</taxon>
        <taxon>Chryseobacterium group</taxon>
        <taxon>Halpernia</taxon>
    </lineage>
</organism>
<dbReference type="SUPFAM" id="SSF52317">
    <property type="entry name" value="Class I glutamine amidotransferase-like"/>
    <property type="match status" value="1"/>
</dbReference>
<keyword evidence="5" id="KW-0645">Protease</keyword>
<evidence type="ECO:0000259" key="4">
    <source>
        <dbReference type="Pfam" id="PF01965"/>
    </source>
</evidence>
<keyword evidence="6" id="KW-1185">Reference proteome</keyword>
<dbReference type="Pfam" id="PF01965">
    <property type="entry name" value="DJ-1_PfpI"/>
    <property type="match status" value="1"/>
</dbReference>
<evidence type="ECO:0000256" key="2">
    <source>
        <dbReference type="ARBA" id="ARBA00023239"/>
    </source>
</evidence>
<dbReference type="GO" id="GO:0019243">
    <property type="term" value="P:methylglyoxal catabolic process to D-lactate via S-lactoyl-glutathione"/>
    <property type="evidence" value="ECO:0007669"/>
    <property type="project" value="TreeGrafter"/>
</dbReference>
<evidence type="ECO:0000256" key="3">
    <source>
        <dbReference type="ARBA" id="ARBA00038493"/>
    </source>
</evidence>
<keyword evidence="1" id="KW-0346">Stress response</keyword>
<dbReference type="CDD" id="cd03141">
    <property type="entry name" value="GATase1_Hsp31_like"/>
    <property type="match status" value="1"/>
</dbReference>
<dbReference type="PANTHER" id="PTHR48094">
    <property type="entry name" value="PROTEIN/NUCLEIC ACID DEGLYCASE DJ-1-RELATED"/>
    <property type="match status" value="1"/>
</dbReference>
<gene>
    <name evidence="5" type="ORF">SAMN05443292_2801</name>
</gene>
<reference evidence="5 6" key="1">
    <citation type="submission" date="2016-10" db="EMBL/GenBank/DDBJ databases">
        <authorList>
            <person name="de Groot N.N."/>
        </authorList>
    </citation>
    <scope>NUCLEOTIDE SEQUENCE [LARGE SCALE GENOMIC DNA]</scope>
    <source>
        <strain evidence="5 6">DSM 26000</strain>
    </source>
</reference>